<dbReference type="SMART" id="SM00382">
    <property type="entry name" value="AAA"/>
    <property type="match status" value="1"/>
</dbReference>
<evidence type="ECO:0000256" key="3">
    <source>
        <dbReference type="ARBA" id="ARBA00022741"/>
    </source>
</evidence>
<comment type="similarity">
    <text evidence="1">Belongs to the ABC transporter superfamily.</text>
</comment>
<evidence type="ECO:0000259" key="5">
    <source>
        <dbReference type="PROSITE" id="PS50893"/>
    </source>
</evidence>
<gene>
    <name evidence="6" type="ORF">ACFFLI_11500</name>
</gene>
<proteinExistence type="inferred from homology"/>
<dbReference type="InterPro" id="IPR003439">
    <property type="entry name" value="ABC_transporter-like_ATP-bd"/>
</dbReference>
<accession>A0ABV5WWF2</accession>
<evidence type="ECO:0000313" key="7">
    <source>
        <dbReference type="Proteomes" id="UP001589691"/>
    </source>
</evidence>
<dbReference type="RefSeq" id="WP_137641888.1">
    <property type="nucleotide sequence ID" value="NZ_BJEA01000003.1"/>
</dbReference>
<organism evidence="6 7">
    <name type="scientific">Lactiplantibacillus modestisalitolerans</name>
    <dbReference type="NCBI Taxonomy" id="1457219"/>
    <lineage>
        <taxon>Bacteria</taxon>
        <taxon>Bacillati</taxon>
        <taxon>Bacillota</taxon>
        <taxon>Bacilli</taxon>
        <taxon>Lactobacillales</taxon>
        <taxon>Lactobacillaceae</taxon>
        <taxon>Lactiplantibacillus</taxon>
    </lineage>
</organism>
<dbReference type="InterPro" id="IPR003593">
    <property type="entry name" value="AAA+_ATPase"/>
</dbReference>
<keyword evidence="3" id="KW-0547">Nucleotide-binding</keyword>
<dbReference type="PANTHER" id="PTHR43553">
    <property type="entry name" value="HEAVY METAL TRANSPORTER"/>
    <property type="match status" value="1"/>
</dbReference>
<reference evidence="6 7" key="1">
    <citation type="submission" date="2024-09" db="EMBL/GenBank/DDBJ databases">
        <authorList>
            <person name="Sun Q."/>
            <person name="Mori K."/>
        </authorList>
    </citation>
    <scope>NUCLEOTIDE SEQUENCE [LARGE SCALE GENOMIC DNA]</scope>
    <source>
        <strain evidence="6 7">TBRC 4576</strain>
    </source>
</reference>
<sequence length="223" mass="25159">MNIQHLTYGFPRTKAVFFDDVSFSLQSPGVNFLIGENGAGKTTLADILTGSRPSNLALTWQAIYLNQQLPMLSSVRVCDVAQLVLGIEYGERHLTLARLQKRVDAATLTFLTPLWQQRYGQLSGGQRKLVQLLLFLQVDRQLVVLDEPTAAIDRQNVQRLFAGMRAHSERTYLVITHDSRDVAAFDAFNVLWLHQHRIKCYQPQAFYQAAQTEPFLGAFVAGH</sequence>
<dbReference type="GO" id="GO:0005524">
    <property type="term" value="F:ATP binding"/>
    <property type="evidence" value="ECO:0007669"/>
    <property type="project" value="UniProtKB-KW"/>
</dbReference>
<keyword evidence="2" id="KW-0813">Transport</keyword>
<name>A0ABV5WWF2_9LACO</name>
<evidence type="ECO:0000256" key="2">
    <source>
        <dbReference type="ARBA" id="ARBA00022448"/>
    </source>
</evidence>
<dbReference type="SUPFAM" id="SSF52540">
    <property type="entry name" value="P-loop containing nucleoside triphosphate hydrolases"/>
    <property type="match status" value="1"/>
</dbReference>
<dbReference type="CDD" id="cd00267">
    <property type="entry name" value="ABC_ATPase"/>
    <property type="match status" value="1"/>
</dbReference>
<protein>
    <submittedName>
        <fullName evidence="6">ATP-binding cassette domain-containing protein</fullName>
    </submittedName>
</protein>
<evidence type="ECO:0000256" key="1">
    <source>
        <dbReference type="ARBA" id="ARBA00005417"/>
    </source>
</evidence>
<feature type="domain" description="ABC transporter" evidence="5">
    <location>
        <begin position="1"/>
        <end position="220"/>
    </location>
</feature>
<dbReference type="Gene3D" id="3.40.50.300">
    <property type="entry name" value="P-loop containing nucleotide triphosphate hydrolases"/>
    <property type="match status" value="1"/>
</dbReference>
<keyword evidence="4 6" id="KW-0067">ATP-binding</keyword>
<dbReference type="InterPro" id="IPR050095">
    <property type="entry name" value="ECF_ABC_transporter_ATP-bd"/>
</dbReference>
<dbReference type="EMBL" id="JBHLZY010000026">
    <property type="protein sequence ID" value="MFB9770489.1"/>
    <property type="molecule type" value="Genomic_DNA"/>
</dbReference>
<dbReference type="Proteomes" id="UP001589691">
    <property type="component" value="Unassembled WGS sequence"/>
</dbReference>
<dbReference type="InterPro" id="IPR027417">
    <property type="entry name" value="P-loop_NTPase"/>
</dbReference>
<evidence type="ECO:0000313" key="6">
    <source>
        <dbReference type="EMBL" id="MFB9770489.1"/>
    </source>
</evidence>
<evidence type="ECO:0000256" key="4">
    <source>
        <dbReference type="ARBA" id="ARBA00022840"/>
    </source>
</evidence>
<dbReference type="PROSITE" id="PS00211">
    <property type="entry name" value="ABC_TRANSPORTER_1"/>
    <property type="match status" value="1"/>
</dbReference>
<dbReference type="InterPro" id="IPR017871">
    <property type="entry name" value="ABC_transporter-like_CS"/>
</dbReference>
<keyword evidence="7" id="KW-1185">Reference proteome</keyword>
<dbReference type="PROSITE" id="PS50893">
    <property type="entry name" value="ABC_TRANSPORTER_2"/>
    <property type="match status" value="1"/>
</dbReference>
<dbReference type="Pfam" id="PF00005">
    <property type="entry name" value="ABC_tran"/>
    <property type="match status" value="1"/>
</dbReference>
<comment type="caution">
    <text evidence="6">The sequence shown here is derived from an EMBL/GenBank/DDBJ whole genome shotgun (WGS) entry which is preliminary data.</text>
</comment>